<evidence type="ECO:0000256" key="1">
    <source>
        <dbReference type="SAM" id="Phobius"/>
    </source>
</evidence>
<evidence type="ECO:0000313" key="2">
    <source>
        <dbReference type="EnsemblMetazoa" id="GAUT034453-PA"/>
    </source>
</evidence>
<reference evidence="2" key="1">
    <citation type="submission" date="2020-05" db="UniProtKB">
        <authorList>
            <consortium name="EnsemblMetazoa"/>
        </authorList>
    </citation>
    <scope>IDENTIFICATION</scope>
    <source>
        <strain evidence="2">TTRI</strain>
    </source>
</reference>
<accession>A0A1A9VE88</accession>
<evidence type="ECO:0000313" key="3">
    <source>
        <dbReference type="Proteomes" id="UP000078200"/>
    </source>
</evidence>
<name>A0A1A9VE88_GLOAU</name>
<dbReference type="VEuPathDB" id="VectorBase:GAUT034453"/>
<sequence>MSCLEKEDFRSSMLKVRKGVRMDILGNEHTTLVLEQTCGDGGYGLTRTVNHAAQMLKSFIAPNLKNDAALPTIVFIRGRRHKIILYLLVSCRLLMMMSVCSYVWKD</sequence>
<protein>
    <submittedName>
        <fullName evidence="2">Uncharacterized protein</fullName>
    </submittedName>
</protein>
<proteinExistence type="predicted"/>
<dbReference type="EnsemblMetazoa" id="GAUT034453-RA">
    <property type="protein sequence ID" value="GAUT034453-PA"/>
    <property type="gene ID" value="GAUT034453"/>
</dbReference>
<dbReference type="Proteomes" id="UP000078200">
    <property type="component" value="Unassembled WGS sequence"/>
</dbReference>
<keyword evidence="3" id="KW-1185">Reference proteome</keyword>
<dbReference type="AlphaFoldDB" id="A0A1A9VE88"/>
<organism evidence="2 3">
    <name type="scientific">Glossina austeni</name>
    <name type="common">Savannah tsetse fly</name>
    <dbReference type="NCBI Taxonomy" id="7395"/>
    <lineage>
        <taxon>Eukaryota</taxon>
        <taxon>Metazoa</taxon>
        <taxon>Ecdysozoa</taxon>
        <taxon>Arthropoda</taxon>
        <taxon>Hexapoda</taxon>
        <taxon>Insecta</taxon>
        <taxon>Pterygota</taxon>
        <taxon>Neoptera</taxon>
        <taxon>Endopterygota</taxon>
        <taxon>Diptera</taxon>
        <taxon>Brachycera</taxon>
        <taxon>Muscomorpha</taxon>
        <taxon>Hippoboscoidea</taxon>
        <taxon>Glossinidae</taxon>
        <taxon>Glossina</taxon>
    </lineage>
</organism>
<keyword evidence="1" id="KW-1133">Transmembrane helix</keyword>
<keyword evidence="1" id="KW-0472">Membrane</keyword>
<keyword evidence="1" id="KW-0812">Transmembrane</keyword>
<feature type="transmembrane region" description="Helical" evidence="1">
    <location>
        <begin position="83"/>
        <end position="104"/>
    </location>
</feature>